<gene>
    <name evidence="8" type="ORF">QE152_g4524</name>
</gene>
<sequence>MSGNITEKALTLLRGLPRVCLSNLRDAPGARKQKRRGRGQHGGDKHGAGNKGSLQRQNYTRVGYETGNNPFYLRFPMEPYYRGQHMKRQYPPLSLLTLQTMIDTNRIDTTKPIDLVALFNTGIFRISPSEHQFGVQLTDEGADIFKAKVNLEVQWASETVIAAIERMGGVITMAYYDQHSLQAMVNPEKFFYRGIPIPPRKIPPQDIIEYYSDPVSRGYLADPEKVSYERLVLSQKYGYVLPNLEEDKNYEMLVERKDPRQIFYGLHPGWVVNLKDKVILKPQDEELQKYYNS</sequence>
<evidence type="ECO:0000259" key="7">
    <source>
        <dbReference type="Pfam" id="PF00828"/>
    </source>
</evidence>
<evidence type="ECO:0000256" key="2">
    <source>
        <dbReference type="ARBA" id="ARBA00022980"/>
    </source>
</evidence>
<protein>
    <recommendedName>
        <fullName evidence="4">Large ribosomal subunit protein uL15m</fullName>
    </recommendedName>
    <alternativeName>
        <fullName evidence="5">39S ribosomal protein L15, mitochondrial</fullName>
    </alternativeName>
</protein>
<comment type="similarity">
    <text evidence="1">Belongs to the universal ribosomal protein uL15 family.</text>
</comment>
<dbReference type="AlphaFoldDB" id="A0AAW1MYB3"/>
<proteinExistence type="inferred from homology"/>
<dbReference type="HAMAP" id="MF_01341">
    <property type="entry name" value="Ribosomal_uL15"/>
    <property type="match status" value="1"/>
</dbReference>
<organism evidence="8 9">
    <name type="scientific">Popillia japonica</name>
    <name type="common">Japanese beetle</name>
    <dbReference type="NCBI Taxonomy" id="7064"/>
    <lineage>
        <taxon>Eukaryota</taxon>
        <taxon>Metazoa</taxon>
        <taxon>Ecdysozoa</taxon>
        <taxon>Arthropoda</taxon>
        <taxon>Hexapoda</taxon>
        <taxon>Insecta</taxon>
        <taxon>Pterygota</taxon>
        <taxon>Neoptera</taxon>
        <taxon>Endopterygota</taxon>
        <taxon>Coleoptera</taxon>
        <taxon>Polyphaga</taxon>
        <taxon>Scarabaeiformia</taxon>
        <taxon>Scarabaeidae</taxon>
        <taxon>Rutelinae</taxon>
        <taxon>Popillia</taxon>
    </lineage>
</organism>
<dbReference type="InterPro" id="IPR021131">
    <property type="entry name" value="Ribosomal_uL15/eL18"/>
</dbReference>
<dbReference type="InterPro" id="IPR036227">
    <property type="entry name" value="Ribosomal_uL15/eL18_sf"/>
</dbReference>
<feature type="region of interest" description="Disordered" evidence="6">
    <location>
        <begin position="24"/>
        <end position="57"/>
    </location>
</feature>
<keyword evidence="2 8" id="KW-0689">Ribosomal protein</keyword>
<evidence type="ECO:0000256" key="6">
    <source>
        <dbReference type="SAM" id="MobiDB-lite"/>
    </source>
</evidence>
<dbReference type="InterPro" id="IPR030878">
    <property type="entry name" value="Ribosomal_uL15"/>
</dbReference>
<dbReference type="EMBL" id="JASPKY010000023">
    <property type="protein sequence ID" value="KAK9752119.1"/>
    <property type="molecule type" value="Genomic_DNA"/>
</dbReference>
<keyword evidence="3" id="KW-0687">Ribonucleoprotein</keyword>
<evidence type="ECO:0000256" key="1">
    <source>
        <dbReference type="ARBA" id="ARBA00007320"/>
    </source>
</evidence>
<comment type="caution">
    <text evidence="8">The sequence shown here is derived from an EMBL/GenBank/DDBJ whole genome shotgun (WGS) entry which is preliminary data.</text>
</comment>
<reference evidence="8 9" key="1">
    <citation type="journal article" date="2024" name="BMC Genomics">
        <title>De novo assembly and annotation of Popillia japonica's genome with initial clues to its potential as an invasive pest.</title>
        <authorList>
            <person name="Cucini C."/>
            <person name="Boschi S."/>
            <person name="Funari R."/>
            <person name="Cardaioli E."/>
            <person name="Iannotti N."/>
            <person name="Marturano G."/>
            <person name="Paoli F."/>
            <person name="Bruttini M."/>
            <person name="Carapelli A."/>
            <person name="Frati F."/>
            <person name="Nardi F."/>
        </authorList>
    </citation>
    <scope>NUCLEOTIDE SEQUENCE [LARGE SCALE GENOMIC DNA]</scope>
    <source>
        <strain evidence="8">DMR45628</strain>
    </source>
</reference>
<dbReference type="GO" id="GO:0006412">
    <property type="term" value="P:translation"/>
    <property type="evidence" value="ECO:0007669"/>
    <property type="project" value="InterPro"/>
</dbReference>
<dbReference type="SUPFAM" id="SSF52080">
    <property type="entry name" value="Ribosomal proteins L15p and L18e"/>
    <property type="match status" value="1"/>
</dbReference>
<dbReference type="PANTHER" id="PTHR12934:SF11">
    <property type="entry name" value="LARGE RIBOSOMAL SUBUNIT PROTEIN UL15M"/>
    <property type="match status" value="1"/>
</dbReference>
<evidence type="ECO:0000313" key="8">
    <source>
        <dbReference type="EMBL" id="KAK9752119.1"/>
    </source>
</evidence>
<dbReference type="GO" id="GO:0005762">
    <property type="term" value="C:mitochondrial large ribosomal subunit"/>
    <property type="evidence" value="ECO:0007669"/>
    <property type="project" value="TreeGrafter"/>
</dbReference>
<dbReference type="GO" id="GO:0003735">
    <property type="term" value="F:structural constituent of ribosome"/>
    <property type="evidence" value="ECO:0007669"/>
    <property type="project" value="InterPro"/>
</dbReference>
<evidence type="ECO:0000256" key="3">
    <source>
        <dbReference type="ARBA" id="ARBA00023274"/>
    </source>
</evidence>
<evidence type="ECO:0000313" key="9">
    <source>
        <dbReference type="Proteomes" id="UP001458880"/>
    </source>
</evidence>
<dbReference type="PANTHER" id="PTHR12934">
    <property type="entry name" value="50S RIBOSOMAL PROTEIN L15"/>
    <property type="match status" value="1"/>
</dbReference>
<dbReference type="Proteomes" id="UP001458880">
    <property type="component" value="Unassembled WGS sequence"/>
</dbReference>
<dbReference type="InterPro" id="IPR005749">
    <property type="entry name" value="Ribosomal_uL15_bac-type"/>
</dbReference>
<keyword evidence="9" id="KW-1185">Reference proteome</keyword>
<name>A0AAW1MYB3_POPJA</name>
<evidence type="ECO:0000256" key="4">
    <source>
        <dbReference type="ARBA" id="ARBA00035299"/>
    </source>
</evidence>
<feature type="domain" description="Large ribosomal subunit protein uL15/eL18" evidence="7">
    <location>
        <begin position="92"/>
        <end position="172"/>
    </location>
</feature>
<evidence type="ECO:0000256" key="5">
    <source>
        <dbReference type="ARBA" id="ARBA00035423"/>
    </source>
</evidence>
<dbReference type="Pfam" id="PF00828">
    <property type="entry name" value="Ribosomal_L27A"/>
    <property type="match status" value="1"/>
</dbReference>
<accession>A0AAW1MYB3</accession>